<sequence length="1056" mass="118743">MDSSSRPLYYDLQNSLPIGVGMINKTSLMQDTSGYNLPASGANMVGGYPMPSSTGTSTPGNLDVTMMVQCSSTDVVVVVGRMSWQCCTCQENHGLDDSIDKHMTSKHSFCFEHKSLFGGGGCDVIDVQAEPLHTFQETNTSRVEETYRGDVCSENKLLHSAIQNQISHSDATQTAVSLLPTVDEQTSGGGNSRSGLEREVALLMAQTFTQASETLPQKHCQKSLNGVAQTSAYQQSGIVSEEKGSVEEKPEASSSMFSTADEQARGKIFGKLIDKVEKAISYVVDTEAQNGLLLVATQLARMKAQAKSKRSKLKQDHSYINCPQCGKEVRNKKAYIKQHNRSHEKGKEFRCSVCNKMFKYRSTLRRHVQQQGHSGGFKDEGDVTAAEFISSLLENSRHERESTATSELSAADVWDTKEEISDEVLSAAGAHQLENNLPQNQTCEQLVSGEPAYEKILAALLAKGEQARSPNGKKLSLVQCFVCDREIRNRNYYITRHARCHTDDMLYTCTSCQQQFFRSDYFQQHLLQHGSILSKATESGSSHGVDLDHEGISKMQEDGSQAHPASASMPTLRRSLRSQKRGCNSKSKPSTVPCKICGKDIFNRTYNIKRHARQHSIFEWETVLNMSSVEVAKNGAATSSWKSVYDKLGRDLKGKAWGLFQCQQCGRSFKKYADKRRHMMQHRSTFTCAMCQEMFESYASLRSHQQACRLSAGAHSRRKSGTIRGSTWRRQQAGKAPVQEKYTCGVCSAQIIKTKHSIERHMRELHSEGQVHACNKCGRTYDSYHKMQRHLKSHGDTGGICHVCGKVFMTKQALRNHTKLHAGPEGMYQCARCPKSFRFQGLLDRHMRKHTEDTEVCPHCGKIYISKIHLQRHISVVHLGVKDYRYKCSQCGAQFFESIQLRDHVAYRHQGIQLYRCKYCNRGFNCRPTMVRHERKTHTGYLPYVCKHCSLGFPEKSKLIAHEMTHTGVSPHQCEVCSKYFTTGSALRSHKNLHLGIKPYCCSICSKAYIKRWHLQQHMRKTHATVEVGWQTIGDPSCLQPTADQMGVQHTDIMYQ</sequence>
<evidence type="ECO:0000259" key="9">
    <source>
        <dbReference type="PROSITE" id="PS50157"/>
    </source>
</evidence>
<dbReference type="PANTHER" id="PTHR24406">
    <property type="entry name" value="TRANSCRIPTIONAL REPRESSOR CTCFL-RELATED"/>
    <property type="match status" value="1"/>
</dbReference>
<protein>
    <recommendedName>
        <fullName evidence="9">C2H2-type domain-containing protein</fullName>
    </recommendedName>
</protein>
<dbReference type="InterPro" id="IPR036236">
    <property type="entry name" value="Znf_C2H2_sf"/>
</dbReference>
<evidence type="ECO:0000256" key="3">
    <source>
        <dbReference type="ARBA" id="ARBA00022737"/>
    </source>
</evidence>
<evidence type="ECO:0000313" key="10">
    <source>
        <dbReference type="EMBL" id="PVD21130.1"/>
    </source>
</evidence>
<proteinExistence type="predicted"/>
<keyword evidence="5" id="KW-0862">Zinc</keyword>
<keyword evidence="3" id="KW-0677">Repeat</keyword>
<dbReference type="PROSITE" id="PS00028">
    <property type="entry name" value="ZINC_FINGER_C2H2_1"/>
    <property type="match status" value="11"/>
</dbReference>
<feature type="domain" description="C2H2-type" evidence="9">
    <location>
        <begin position="855"/>
        <end position="883"/>
    </location>
</feature>
<feature type="domain" description="C2H2-type" evidence="9">
    <location>
        <begin position="828"/>
        <end position="855"/>
    </location>
</feature>
<feature type="domain" description="C2H2-type" evidence="9">
    <location>
        <begin position="799"/>
        <end position="826"/>
    </location>
</feature>
<feature type="region of interest" description="Disordered" evidence="8">
    <location>
        <begin position="556"/>
        <end position="590"/>
    </location>
</feature>
<dbReference type="GO" id="GO:0008270">
    <property type="term" value="F:zinc ion binding"/>
    <property type="evidence" value="ECO:0007669"/>
    <property type="project" value="UniProtKB-KW"/>
</dbReference>
<dbReference type="InterPro" id="IPR050888">
    <property type="entry name" value="ZnF_C2H2-type_TF"/>
</dbReference>
<reference evidence="10 11" key="1">
    <citation type="submission" date="2018-04" db="EMBL/GenBank/DDBJ databases">
        <title>The genome of golden apple snail Pomacea canaliculata provides insight into stress tolerance and invasive adaptation.</title>
        <authorList>
            <person name="Liu C."/>
            <person name="Liu B."/>
            <person name="Ren Y."/>
            <person name="Zhang Y."/>
            <person name="Wang H."/>
            <person name="Li S."/>
            <person name="Jiang F."/>
            <person name="Yin L."/>
            <person name="Zhang G."/>
            <person name="Qian W."/>
            <person name="Fan W."/>
        </authorList>
    </citation>
    <scope>NUCLEOTIDE SEQUENCE [LARGE SCALE GENOMIC DNA]</scope>
    <source>
        <strain evidence="10">SZHN2017</strain>
        <tissue evidence="10">Muscle</tissue>
    </source>
</reference>
<feature type="domain" description="C2H2-type" evidence="9">
    <location>
        <begin position="1000"/>
        <end position="1024"/>
    </location>
</feature>
<feature type="domain" description="C2H2-type" evidence="9">
    <location>
        <begin position="349"/>
        <end position="378"/>
    </location>
</feature>
<feature type="domain" description="C2H2-type" evidence="9">
    <location>
        <begin position="944"/>
        <end position="971"/>
    </location>
</feature>
<evidence type="ECO:0000256" key="6">
    <source>
        <dbReference type="ARBA" id="ARBA00023242"/>
    </source>
</evidence>
<dbReference type="EMBL" id="PZQS01000012">
    <property type="protein sequence ID" value="PVD21130.1"/>
    <property type="molecule type" value="Genomic_DNA"/>
</dbReference>
<organism evidence="10 11">
    <name type="scientific">Pomacea canaliculata</name>
    <name type="common">Golden apple snail</name>
    <dbReference type="NCBI Taxonomy" id="400727"/>
    <lineage>
        <taxon>Eukaryota</taxon>
        <taxon>Metazoa</taxon>
        <taxon>Spiralia</taxon>
        <taxon>Lophotrochozoa</taxon>
        <taxon>Mollusca</taxon>
        <taxon>Gastropoda</taxon>
        <taxon>Caenogastropoda</taxon>
        <taxon>Architaenioglossa</taxon>
        <taxon>Ampullarioidea</taxon>
        <taxon>Ampullariidae</taxon>
        <taxon>Pomacea</taxon>
    </lineage>
</organism>
<feature type="region of interest" description="Disordered" evidence="8">
    <location>
        <begin position="238"/>
        <end position="259"/>
    </location>
</feature>
<evidence type="ECO:0000256" key="8">
    <source>
        <dbReference type="SAM" id="MobiDB-lite"/>
    </source>
</evidence>
<feature type="domain" description="C2H2-type" evidence="9">
    <location>
        <begin position="886"/>
        <end position="914"/>
    </location>
</feature>
<dbReference type="Proteomes" id="UP000245119">
    <property type="component" value="Linkage Group LG12"/>
</dbReference>
<comment type="caution">
    <text evidence="10">The sequence shown here is derived from an EMBL/GenBank/DDBJ whole genome shotgun (WGS) entry which is preliminary data.</text>
</comment>
<keyword evidence="6" id="KW-0539">Nucleus</keyword>
<dbReference type="AlphaFoldDB" id="A0A2T7NIY1"/>
<evidence type="ECO:0000256" key="7">
    <source>
        <dbReference type="PROSITE-ProRule" id="PRU00042"/>
    </source>
</evidence>
<dbReference type="SUPFAM" id="SSF57667">
    <property type="entry name" value="beta-beta-alpha zinc fingers"/>
    <property type="match status" value="8"/>
</dbReference>
<accession>A0A2T7NIY1</accession>
<evidence type="ECO:0000256" key="2">
    <source>
        <dbReference type="ARBA" id="ARBA00022723"/>
    </source>
</evidence>
<dbReference type="InterPro" id="IPR013087">
    <property type="entry name" value="Znf_C2H2_type"/>
</dbReference>
<dbReference type="PROSITE" id="PS50157">
    <property type="entry name" value="ZINC_FINGER_C2H2_2"/>
    <property type="match status" value="13"/>
</dbReference>
<dbReference type="Pfam" id="PF00096">
    <property type="entry name" value="zf-C2H2"/>
    <property type="match status" value="4"/>
</dbReference>
<evidence type="ECO:0000256" key="5">
    <source>
        <dbReference type="ARBA" id="ARBA00022833"/>
    </source>
</evidence>
<dbReference type="OrthoDB" id="6155804at2759"/>
<feature type="domain" description="C2H2-type" evidence="9">
    <location>
        <begin position="660"/>
        <end position="687"/>
    </location>
</feature>
<dbReference type="GO" id="GO:0005634">
    <property type="term" value="C:nucleus"/>
    <property type="evidence" value="ECO:0007669"/>
    <property type="project" value="UniProtKB-SubCell"/>
</dbReference>
<dbReference type="Gene3D" id="3.30.160.60">
    <property type="entry name" value="Classic Zinc Finger"/>
    <property type="match status" value="9"/>
</dbReference>
<feature type="domain" description="C2H2-type" evidence="9">
    <location>
        <begin position="772"/>
        <end position="794"/>
    </location>
</feature>
<name>A0A2T7NIY1_POMCA</name>
<keyword evidence="2" id="KW-0479">Metal-binding</keyword>
<feature type="domain" description="C2H2-type" evidence="9">
    <location>
        <begin position="686"/>
        <end position="720"/>
    </location>
</feature>
<keyword evidence="11" id="KW-1185">Reference proteome</keyword>
<evidence type="ECO:0000256" key="1">
    <source>
        <dbReference type="ARBA" id="ARBA00004123"/>
    </source>
</evidence>
<feature type="compositionally biased region" description="Polar residues" evidence="8">
    <location>
        <begin position="581"/>
        <end position="590"/>
    </location>
</feature>
<feature type="compositionally biased region" description="Basic and acidic residues" evidence="8">
    <location>
        <begin position="240"/>
        <end position="251"/>
    </location>
</feature>
<feature type="domain" description="C2H2-type" evidence="9">
    <location>
        <begin position="972"/>
        <end position="999"/>
    </location>
</feature>
<dbReference type="SMART" id="SM00355">
    <property type="entry name" value="ZnF_C2H2"/>
    <property type="match status" value="18"/>
</dbReference>
<evidence type="ECO:0000256" key="4">
    <source>
        <dbReference type="ARBA" id="ARBA00022771"/>
    </source>
</evidence>
<comment type="subcellular location">
    <subcellularLocation>
        <location evidence="1">Nucleus</location>
    </subcellularLocation>
</comment>
<dbReference type="OMA" id="TETHFEC"/>
<keyword evidence="4 7" id="KW-0863">Zinc-finger</keyword>
<feature type="domain" description="C2H2-type" evidence="9">
    <location>
        <begin position="507"/>
        <end position="529"/>
    </location>
</feature>
<feature type="domain" description="C2H2-type" evidence="9">
    <location>
        <begin position="915"/>
        <end position="943"/>
    </location>
</feature>
<gene>
    <name evidence="10" type="ORF">C0Q70_19296</name>
</gene>
<evidence type="ECO:0000313" key="11">
    <source>
        <dbReference type="Proteomes" id="UP000245119"/>
    </source>
</evidence>